<organism evidence="1 2">
    <name type="scientific">Tetranychus urticae</name>
    <name type="common">Two-spotted spider mite</name>
    <dbReference type="NCBI Taxonomy" id="32264"/>
    <lineage>
        <taxon>Eukaryota</taxon>
        <taxon>Metazoa</taxon>
        <taxon>Ecdysozoa</taxon>
        <taxon>Arthropoda</taxon>
        <taxon>Chelicerata</taxon>
        <taxon>Arachnida</taxon>
        <taxon>Acari</taxon>
        <taxon>Acariformes</taxon>
        <taxon>Trombidiformes</taxon>
        <taxon>Prostigmata</taxon>
        <taxon>Eleutherengona</taxon>
        <taxon>Raphignathae</taxon>
        <taxon>Tetranychoidea</taxon>
        <taxon>Tetranychidae</taxon>
        <taxon>Tetranychus</taxon>
    </lineage>
</organism>
<reference evidence="2" key="1">
    <citation type="submission" date="2011-08" db="EMBL/GenBank/DDBJ databases">
        <authorList>
            <person name="Rombauts S."/>
        </authorList>
    </citation>
    <scope>NUCLEOTIDE SEQUENCE</scope>
    <source>
        <strain evidence="2">London</strain>
    </source>
</reference>
<evidence type="ECO:0000313" key="2">
    <source>
        <dbReference type="Proteomes" id="UP000015104"/>
    </source>
</evidence>
<accession>T1L639</accession>
<dbReference type="HOGENOM" id="CLU_071407_2_0_1"/>
<name>T1L639_TETUR</name>
<sequence>MNENNNNNSDKITIKVRHSDEDYHDITIDWSNESFDYRKQVMHQLSAFTGIPVKYQAYVAVGDAGTDVDLGNPEFGDEEGLGFMLPDEKEDAMEYIQDGACYFFKTNIFIDQKYAPTDPSIICAYMLTHRDLVNENGCNFYYCQHRGSRFFTQKFSKLIKSEHLQTLLDARVEGQTQETLTRIKLNLNIEHLTRLDCLRFYESHGPIKYPFPDYYLRYRG</sequence>
<proteinExistence type="predicted"/>
<dbReference type="EMBL" id="CAEY01001612">
    <property type="status" value="NOT_ANNOTATED_CDS"/>
    <property type="molecule type" value="Genomic_DNA"/>
</dbReference>
<protein>
    <submittedName>
        <fullName evidence="1">Uncharacterized protein</fullName>
    </submittedName>
</protein>
<evidence type="ECO:0000313" key="1">
    <source>
        <dbReference type="EnsemblMetazoa" id="tetur60g00060.1"/>
    </source>
</evidence>
<dbReference type="EnsemblMetazoa" id="tetur60g00060.1">
    <property type="protein sequence ID" value="tetur60g00060.1"/>
    <property type="gene ID" value="tetur60g00060"/>
</dbReference>
<gene>
    <name evidence="1" type="primary">107370515</name>
</gene>
<dbReference type="KEGG" id="tut:107370515"/>
<reference evidence="1" key="2">
    <citation type="submission" date="2015-06" db="UniProtKB">
        <authorList>
            <consortium name="EnsemblMetazoa"/>
        </authorList>
    </citation>
    <scope>IDENTIFICATION</scope>
</reference>
<dbReference type="AlphaFoldDB" id="T1L639"/>
<dbReference type="Proteomes" id="UP000015104">
    <property type="component" value="Unassembled WGS sequence"/>
</dbReference>
<keyword evidence="2" id="KW-1185">Reference proteome</keyword>